<keyword evidence="6 10" id="KW-1133">Transmembrane helix</keyword>
<dbReference type="Gene3D" id="1.20.1560.10">
    <property type="entry name" value="ABC transporter type 1, transmembrane domain"/>
    <property type="match status" value="1"/>
</dbReference>
<dbReference type="FunFam" id="3.40.50.300:FF:000218">
    <property type="entry name" value="Multidrug ABC transporter ATP-binding protein"/>
    <property type="match status" value="1"/>
</dbReference>
<gene>
    <name evidence="13" type="ORF">GCM10011335_34210</name>
</gene>
<comment type="similarity">
    <text evidence="2">Belongs to the ABC transporter superfamily.</text>
</comment>
<dbReference type="PANTHER" id="PTHR43394:SF1">
    <property type="entry name" value="ATP-BINDING CASSETTE SUB-FAMILY B MEMBER 10, MITOCHONDRIAL"/>
    <property type="match status" value="1"/>
</dbReference>
<name>A0A916Y2P7_9HYPH</name>
<feature type="transmembrane region" description="Helical" evidence="10">
    <location>
        <begin position="288"/>
        <end position="309"/>
    </location>
</feature>
<dbReference type="Proteomes" id="UP000613160">
    <property type="component" value="Unassembled WGS sequence"/>
</dbReference>
<dbReference type="Gene3D" id="3.40.50.300">
    <property type="entry name" value="P-loop containing nucleotide triphosphate hydrolases"/>
    <property type="match status" value="1"/>
</dbReference>
<feature type="transmembrane region" description="Helical" evidence="10">
    <location>
        <begin position="162"/>
        <end position="178"/>
    </location>
</feature>
<feature type="transmembrane region" description="Helical" evidence="10">
    <location>
        <begin position="184"/>
        <end position="203"/>
    </location>
</feature>
<keyword evidence="5 13" id="KW-0067">ATP-binding</keyword>
<dbReference type="RefSeq" id="WP_188852946.1">
    <property type="nucleotide sequence ID" value="NZ_BMJJ01000008.1"/>
</dbReference>
<keyword evidence="14" id="KW-1185">Reference proteome</keyword>
<dbReference type="SMART" id="SM00382">
    <property type="entry name" value="AAA"/>
    <property type="match status" value="1"/>
</dbReference>
<evidence type="ECO:0000256" key="6">
    <source>
        <dbReference type="ARBA" id="ARBA00022989"/>
    </source>
</evidence>
<evidence type="ECO:0000256" key="9">
    <source>
        <dbReference type="SAM" id="MobiDB-lite"/>
    </source>
</evidence>
<evidence type="ECO:0000256" key="8">
    <source>
        <dbReference type="ARBA" id="ARBA00024725"/>
    </source>
</evidence>
<feature type="domain" description="ABC transporter" evidence="11">
    <location>
        <begin position="361"/>
        <end position="606"/>
    </location>
</feature>
<dbReference type="GO" id="GO:0016887">
    <property type="term" value="F:ATP hydrolysis activity"/>
    <property type="evidence" value="ECO:0007669"/>
    <property type="project" value="InterPro"/>
</dbReference>
<dbReference type="PROSITE" id="PS50893">
    <property type="entry name" value="ABC_TRANSPORTER_2"/>
    <property type="match status" value="1"/>
</dbReference>
<dbReference type="GO" id="GO:0005524">
    <property type="term" value="F:ATP binding"/>
    <property type="evidence" value="ECO:0007669"/>
    <property type="project" value="UniProtKB-KW"/>
</dbReference>
<dbReference type="SUPFAM" id="SSF52540">
    <property type="entry name" value="P-loop containing nucleoside triphosphate hydrolases"/>
    <property type="match status" value="1"/>
</dbReference>
<feature type="transmembrane region" description="Helical" evidence="10">
    <location>
        <begin position="80"/>
        <end position="110"/>
    </location>
</feature>
<dbReference type="InterPro" id="IPR039421">
    <property type="entry name" value="Type_1_exporter"/>
</dbReference>
<sequence length="637" mass="69877">MFSYFERLIDPFPRERLGSPPPTLWRFIWYFARPIWPLLAVMAVLNALVSLVEVSLFGFLGQIVDWLSASSRETFLADQGWTLVAMGFVILVVLPGLVFAEALVGFQAIFGNFPMRFRWSIHNWLLEQSLGFFQDEFAGRVSTKLMQTALALRETITKSIDVMLYVVVYFGGIIFLVASADWRLVLPFAGWLGLYFVLLRYFIPRLMVVAEHQAGSRAQMTGRIVDAYANIGTVKLFAHTRREAEHSRRSMAAFLQPVYGQARLINGFYTSLTLLNSLLLLAVGALGIWLWLGGAISVGAVAVGVGLVLRLNGMSQWIMWEVSALFENIGTISDGIATFTLPVALNDEPGAKKLAVATGEVRFENVGFGYAEARSHRQAGAVVEDFTLTIRPGEKIGLVGRSGAGKTTLLNLLLRFYDVDQGRILIDGQDISRVTQESLRSQIGMVTQDTSLLHRSIRENILYGRPDASEADVRRAVERAQAAGFIDDLSDVDGRHGLDAEVGERGVKLSGGQRQRIAIARVMLKDAPILLLDEATSALDSEVEAAIAENLYTLMQGKTVIAVAHRLSTIAALDRLIVLDRGRIAEEGTHAELIQRGGIYASLWNRQVGGFIDAGRDDGNDEDGGVGTTPGAARAAE</sequence>
<dbReference type="PANTHER" id="PTHR43394">
    <property type="entry name" value="ATP-DEPENDENT PERMEASE MDL1, MITOCHONDRIAL"/>
    <property type="match status" value="1"/>
</dbReference>
<keyword evidence="3 10" id="KW-0812">Transmembrane</keyword>
<organism evidence="13 14">
    <name type="scientific">Aureimonas glaciei</name>
    <dbReference type="NCBI Taxonomy" id="1776957"/>
    <lineage>
        <taxon>Bacteria</taxon>
        <taxon>Pseudomonadati</taxon>
        <taxon>Pseudomonadota</taxon>
        <taxon>Alphaproteobacteria</taxon>
        <taxon>Hyphomicrobiales</taxon>
        <taxon>Aurantimonadaceae</taxon>
        <taxon>Aureimonas</taxon>
    </lineage>
</organism>
<feature type="region of interest" description="Disordered" evidence="9">
    <location>
        <begin position="614"/>
        <end position="637"/>
    </location>
</feature>
<dbReference type="InterPro" id="IPR017871">
    <property type="entry name" value="ABC_transporter-like_CS"/>
</dbReference>
<dbReference type="InterPro" id="IPR036640">
    <property type="entry name" value="ABC1_TM_sf"/>
</dbReference>
<feature type="transmembrane region" description="Helical" evidence="10">
    <location>
        <begin position="35"/>
        <end position="60"/>
    </location>
</feature>
<protein>
    <submittedName>
        <fullName evidence="13">Multidrug ABC transporter ATP-binding protein</fullName>
    </submittedName>
</protein>
<dbReference type="GO" id="GO:0015421">
    <property type="term" value="F:ABC-type oligopeptide transporter activity"/>
    <property type="evidence" value="ECO:0007669"/>
    <property type="project" value="TreeGrafter"/>
</dbReference>
<dbReference type="GO" id="GO:0005886">
    <property type="term" value="C:plasma membrane"/>
    <property type="evidence" value="ECO:0007669"/>
    <property type="project" value="UniProtKB-SubCell"/>
</dbReference>
<dbReference type="PROSITE" id="PS00211">
    <property type="entry name" value="ABC_TRANSPORTER_1"/>
    <property type="match status" value="1"/>
</dbReference>
<evidence type="ECO:0000256" key="10">
    <source>
        <dbReference type="SAM" id="Phobius"/>
    </source>
</evidence>
<dbReference type="InterPro" id="IPR003593">
    <property type="entry name" value="AAA+_ATPase"/>
</dbReference>
<accession>A0A916Y2P7</accession>
<dbReference type="SUPFAM" id="SSF90123">
    <property type="entry name" value="ABC transporter transmembrane region"/>
    <property type="match status" value="1"/>
</dbReference>
<reference evidence="13" key="1">
    <citation type="journal article" date="2014" name="Int. J. Syst. Evol. Microbiol.">
        <title>Complete genome sequence of Corynebacterium casei LMG S-19264T (=DSM 44701T), isolated from a smear-ripened cheese.</title>
        <authorList>
            <consortium name="US DOE Joint Genome Institute (JGI-PGF)"/>
            <person name="Walter F."/>
            <person name="Albersmeier A."/>
            <person name="Kalinowski J."/>
            <person name="Ruckert C."/>
        </authorList>
    </citation>
    <scope>NUCLEOTIDE SEQUENCE</scope>
    <source>
        <strain evidence="13">CGMCC 1.15493</strain>
    </source>
</reference>
<evidence type="ECO:0000256" key="7">
    <source>
        <dbReference type="ARBA" id="ARBA00023136"/>
    </source>
</evidence>
<dbReference type="InterPro" id="IPR027417">
    <property type="entry name" value="P-loop_NTPase"/>
</dbReference>
<comment type="caution">
    <text evidence="13">The sequence shown here is derived from an EMBL/GenBank/DDBJ whole genome shotgun (WGS) entry which is preliminary data.</text>
</comment>
<evidence type="ECO:0000256" key="2">
    <source>
        <dbReference type="ARBA" id="ARBA00005417"/>
    </source>
</evidence>
<comment type="function">
    <text evidence="8">Part of an ABC transporter complex. Transmembrane domains (TMD) form a pore in the inner membrane and the ATP-binding domain (NBD) is responsible for energy generation.</text>
</comment>
<dbReference type="FunFam" id="1.20.1560.10:FF:000070">
    <property type="entry name" value="Multidrug ABC transporter ATP-binding protein"/>
    <property type="match status" value="1"/>
</dbReference>
<proteinExistence type="inferred from homology"/>
<dbReference type="Pfam" id="PF00664">
    <property type="entry name" value="ABC_membrane"/>
    <property type="match status" value="1"/>
</dbReference>
<dbReference type="EMBL" id="BMJJ01000008">
    <property type="protein sequence ID" value="GGD28220.1"/>
    <property type="molecule type" value="Genomic_DNA"/>
</dbReference>
<keyword evidence="4" id="KW-0547">Nucleotide-binding</keyword>
<dbReference type="AlphaFoldDB" id="A0A916Y2P7"/>
<dbReference type="PROSITE" id="PS50929">
    <property type="entry name" value="ABC_TM1F"/>
    <property type="match status" value="1"/>
</dbReference>
<evidence type="ECO:0000256" key="1">
    <source>
        <dbReference type="ARBA" id="ARBA00004651"/>
    </source>
</evidence>
<dbReference type="Pfam" id="PF00005">
    <property type="entry name" value="ABC_tran"/>
    <property type="match status" value="1"/>
</dbReference>
<reference evidence="13" key="2">
    <citation type="submission" date="2020-09" db="EMBL/GenBank/DDBJ databases">
        <authorList>
            <person name="Sun Q."/>
            <person name="Zhou Y."/>
        </authorList>
    </citation>
    <scope>NUCLEOTIDE SEQUENCE</scope>
    <source>
        <strain evidence="13">CGMCC 1.15493</strain>
    </source>
</reference>
<feature type="domain" description="ABC transmembrane type-1" evidence="12">
    <location>
        <begin position="40"/>
        <end position="327"/>
    </location>
</feature>
<feature type="transmembrane region" description="Helical" evidence="10">
    <location>
        <begin position="264"/>
        <end position="282"/>
    </location>
</feature>
<evidence type="ECO:0000256" key="5">
    <source>
        <dbReference type="ARBA" id="ARBA00022840"/>
    </source>
</evidence>
<evidence type="ECO:0000256" key="3">
    <source>
        <dbReference type="ARBA" id="ARBA00022692"/>
    </source>
</evidence>
<evidence type="ECO:0000313" key="13">
    <source>
        <dbReference type="EMBL" id="GGD28220.1"/>
    </source>
</evidence>
<evidence type="ECO:0000259" key="11">
    <source>
        <dbReference type="PROSITE" id="PS50893"/>
    </source>
</evidence>
<evidence type="ECO:0000256" key="4">
    <source>
        <dbReference type="ARBA" id="ARBA00022741"/>
    </source>
</evidence>
<comment type="subcellular location">
    <subcellularLocation>
        <location evidence="1">Cell membrane</location>
        <topology evidence="1">Multi-pass membrane protein</topology>
    </subcellularLocation>
</comment>
<dbReference type="InterPro" id="IPR003439">
    <property type="entry name" value="ABC_transporter-like_ATP-bd"/>
</dbReference>
<keyword evidence="7 10" id="KW-0472">Membrane</keyword>
<evidence type="ECO:0000259" key="12">
    <source>
        <dbReference type="PROSITE" id="PS50929"/>
    </source>
</evidence>
<dbReference type="InterPro" id="IPR011527">
    <property type="entry name" value="ABC1_TM_dom"/>
</dbReference>
<evidence type="ECO:0000313" key="14">
    <source>
        <dbReference type="Proteomes" id="UP000613160"/>
    </source>
</evidence>